<reference evidence="3" key="1">
    <citation type="journal article" date="2023" name="Proc. Natl. Acad. Sci. U.S.A.">
        <title>Genomic and structural basis for evolution of tropane alkaloid biosynthesis.</title>
        <authorList>
            <person name="Wanga Y.-J."/>
            <person name="Taina T."/>
            <person name="Yua J.-Y."/>
            <person name="Lia J."/>
            <person name="Xua B."/>
            <person name="Chenc J."/>
            <person name="D'Auriad J.C."/>
            <person name="Huanga J.-P."/>
            <person name="Huanga S.-X."/>
        </authorList>
    </citation>
    <scope>NUCLEOTIDE SEQUENCE [LARGE SCALE GENOMIC DNA]</scope>
    <source>
        <strain evidence="3">cv. KIB-2019</strain>
    </source>
</reference>
<dbReference type="AlphaFoldDB" id="A0A9Q1LCT0"/>
<feature type="compositionally biased region" description="Polar residues" evidence="1">
    <location>
        <begin position="223"/>
        <end position="233"/>
    </location>
</feature>
<evidence type="ECO:0000313" key="2">
    <source>
        <dbReference type="EMBL" id="KAJ8533528.1"/>
    </source>
</evidence>
<dbReference type="Proteomes" id="UP001152561">
    <property type="component" value="Unassembled WGS sequence"/>
</dbReference>
<feature type="region of interest" description="Disordered" evidence="1">
    <location>
        <begin position="175"/>
        <end position="282"/>
    </location>
</feature>
<protein>
    <submittedName>
        <fullName evidence="2">Uncharacterized protein</fullName>
    </submittedName>
</protein>
<gene>
    <name evidence="2" type="ORF">K7X08_006852</name>
</gene>
<evidence type="ECO:0000256" key="1">
    <source>
        <dbReference type="SAM" id="MobiDB-lite"/>
    </source>
</evidence>
<dbReference type="EMBL" id="JAJAGQ010000019">
    <property type="protein sequence ID" value="KAJ8533528.1"/>
    <property type="molecule type" value="Genomic_DNA"/>
</dbReference>
<organism evidence="2 3">
    <name type="scientific">Anisodus acutangulus</name>
    <dbReference type="NCBI Taxonomy" id="402998"/>
    <lineage>
        <taxon>Eukaryota</taxon>
        <taxon>Viridiplantae</taxon>
        <taxon>Streptophyta</taxon>
        <taxon>Embryophyta</taxon>
        <taxon>Tracheophyta</taxon>
        <taxon>Spermatophyta</taxon>
        <taxon>Magnoliopsida</taxon>
        <taxon>eudicotyledons</taxon>
        <taxon>Gunneridae</taxon>
        <taxon>Pentapetalae</taxon>
        <taxon>asterids</taxon>
        <taxon>lamiids</taxon>
        <taxon>Solanales</taxon>
        <taxon>Solanaceae</taxon>
        <taxon>Solanoideae</taxon>
        <taxon>Hyoscyameae</taxon>
        <taxon>Anisodus</taxon>
    </lineage>
</organism>
<keyword evidence="3" id="KW-1185">Reference proteome</keyword>
<name>A0A9Q1LCT0_9SOLA</name>
<sequence length="282" mass="31646">MNTKLQELKLDEDVTQKISNLLVDSSDSNAESEPDYFSLSSEDNKALQIDELLTTSSSEYSDKGKGKLVCVLTKDQEFMLEMVQHIDVKHQKDYLYKLLKSFTEEKKDFKNLILPNTSKNTYDLTKILKKGKGMKESKETPILELQKDVKQIKVEIKALREKQDQNSLLLKTVLSKAQDNSESSSESDNSDSEDPGEPPDNPFVEEVPPQTPSAPLQTKEHTQFLSQKSQMTSMLAAAKNPEEMQAIILKFAPSSSKQGSSSEEEEPEIDIKDSPVFGNSGF</sequence>
<evidence type="ECO:0000313" key="3">
    <source>
        <dbReference type="Proteomes" id="UP001152561"/>
    </source>
</evidence>
<comment type="caution">
    <text evidence="2">The sequence shown here is derived from an EMBL/GenBank/DDBJ whole genome shotgun (WGS) entry which is preliminary data.</text>
</comment>
<feature type="compositionally biased region" description="Acidic residues" evidence="1">
    <location>
        <begin position="188"/>
        <end position="197"/>
    </location>
</feature>
<proteinExistence type="predicted"/>
<accession>A0A9Q1LCT0</accession>